<feature type="compositionally biased region" description="Low complexity" evidence="1">
    <location>
        <begin position="41"/>
        <end position="50"/>
    </location>
</feature>
<evidence type="ECO:0000313" key="2">
    <source>
        <dbReference type="EMBL" id="KHN45450.1"/>
    </source>
</evidence>
<gene>
    <name evidence="2" type="ORF">glysoja_050000</name>
</gene>
<reference evidence="2" key="1">
    <citation type="submission" date="2014-07" db="EMBL/GenBank/DDBJ databases">
        <title>Identification of a novel salt tolerance gene in wild soybean by whole-genome sequencing.</title>
        <authorList>
            <person name="Lam H.-M."/>
            <person name="Qi X."/>
            <person name="Li M.-W."/>
            <person name="Liu X."/>
            <person name="Xie M."/>
            <person name="Ni M."/>
            <person name="Xu X."/>
        </authorList>
    </citation>
    <scope>NUCLEOTIDE SEQUENCE [LARGE SCALE GENOMIC DNA]</scope>
    <source>
        <tissue evidence="2">Root</tissue>
    </source>
</reference>
<evidence type="ECO:0000256" key="1">
    <source>
        <dbReference type="SAM" id="MobiDB-lite"/>
    </source>
</evidence>
<dbReference type="EMBL" id="KN642242">
    <property type="protein sequence ID" value="KHN45450.1"/>
    <property type="molecule type" value="Genomic_DNA"/>
</dbReference>
<accession>A0A0B2SK76</accession>
<sequence length="129" mass="13425">MHSLQELAQNRPIIPLEYFIEKVAWPEAQLPLVRPNEAAPLEPAPARVEPMPAEPQTPVVNPPPSSELDVVPPSPPLVVISNASSDEAAGPPDSPAGETTDPPASLVGGIVDLSYLSSGEVVALSDSPV</sequence>
<dbReference type="AlphaFoldDB" id="A0A0B2SK76"/>
<proteinExistence type="predicted"/>
<feature type="compositionally biased region" description="Low complexity" evidence="1">
    <location>
        <begin position="66"/>
        <end position="81"/>
    </location>
</feature>
<name>A0A0B2SK76_GLYSO</name>
<organism evidence="2">
    <name type="scientific">Glycine soja</name>
    <name type="common">Wild soybean</name>
    <dbReference type="NCBI Taxonomy" id="3848"/>
    <lineage>
        <taxon>Eukaryota</taxon>
        <taxon>Viridiplantae</taxon>
        <taxon>Streptophyta</taxon>
        <taxon>Embryophyta</taxon>
        <taxon>Tracheophyta</taxon>
        <taxon>Spermatophyta</taxon>
        <taxon>Magnoliopsida</taxon>
        <taxon>eudicotyledons</taxon>
        <taxon>Gunneridae</taxon>
        <taxon>Pentapetalae</taxon>
        <taxon>rosids</taxon>
        <taxon>fabids</taxon>
        <taxon>Fabales</taxon>
        <taxon>Fabaceae</taxon>
        <taxon>Papilionoideae</taxon>
        <taxon>50 kb inversion clade</taxon>
        <taxon>NPAAA clade</taxon>
        <taxon>indigoferoid/millettioid clade</taxon>
        <taxon>Phaseoleae</taxon>
        <taxon>Glycine</taxon>
        <taxon>Glycine subgen. Soja</taxon>
    </lineage>
</organism>
<feature type="compositionally biased region" description="Pro residues" evidence="1">
    <location>
        <begin position="52"/>
        <end position="65"/>
    </location>
</feature>
<dbReference type="Proteomes" id="UP000053555">
    <property type="component" value="Unassembled WGS sequence"/>
</dbReference>
<feature type="region of interest" description="Disordered" evidence="1">
    <location>
        <begin position="41"/>
        <end position="105"/>
    </location>
</feature>
<protein>
    <submittedName>
        <fullName evidence="2">Uncharacterized protein</fullName>
    </submittedName>
</protein>